<evidence type="ECO:0000313" key="2">
    <source>
        <dbReference type="Proteomes" id="UP000053732"/>
    </source>
</evidence>
<accession>A0A0G4PWH8</accession>
<gene>
    <name evidence="1" type="ORF">PCAMFM013_S059g000001</name>
</gene>
<proteinExistence type="predicted"/>
<evidence type="ECO:0000313" key="1">
    <source>
        <dbReference type="EMBL" id="CRL30760.1"/>
    </source>
</evidence>
<organism evidence="1 2">
    <name type="scientific">Penicillium camemberti (strain FM 013)</name>
    <dbReference type="NCBI Taxonomy" id="1429867"/>
    <lineage>
        <taxon>Eukaryota</taxon>
        <taxon>Fungi</taxon>
        <taxon>Dikarya</taxon>
        <taxon>Ascomycota</taxon>
        <taxon>Pezizomycotina</taxon>
        <taxon>Eurotiomycetes</taxon>
        <taxon>Eurotiomycetidae</taxon>
        <taxon>Eurotiales</taxon>
        <taxon>Aspergillaceae</taxon>
        <taxon>Penicillium</taxon>
    </lineage>
</organism>
<sequence length="123" mass="14356">MQYPGPLEIPGPRDEISKEYSECQVSNVIDDTLKAAFQDICDMMIDNGPELEQVYKDQDQELFIGRSIKILYFQKSVSLSTLFHHFSLTPRCAGLYLRDYWNIDIQICMNTICYDRVFHSSFL</sequence>
<keyword evidence="2" id="KW-1185">Reference proteome</keyword>
<reference evidence="1 2" key="1">
    <citation type="journal article" date="2014" name="Nat. Commun.">
        <title>Multiple recent horizontal transfers of a large genomic region in cheese making fungi.</title>
        <authorList>
            <person name="Cheeseman K."/>
            <person name="Ropars J."/>
            <person name="Renault P."/>
            <person name="Dupont J."/>
            <person name="Gouzy J."/>
            <person name="Branca A."/>
            <person name="Abraham A.L."/>
            <person name="Ceppi M."/>
            <person name="Conseiller E."/>
            <person name="Debuchy R."/>
            <person name="Malagnac F."/>
            <person name="Goarin A."/>
            <person name="Silar P."/>
            <person name="Lacoste S."/>
            <person name="Sallet E."/>
            <person name="Bensimon A."/>
            <person name="Giraud T."/>
            <person name="Brygoo Y."/>
        </authorList>
    </citation>
    <scope>NUCLEOTIDE SEQUENCE [LARGE SCALE GENOMIC DNA]</scope>
    <source>
        <strain evidence="2">FM 013</strain>
    </source>
</reference>
<dbReference type="STRING" id="1429867.A0A0G4PWH8"/>
<dbReference type="EMBL" id="HG793192">
    <property type="protein sequence ID" value="CRL30760.1"/>
    <property type="molecule type" value="Genomic_DNA"/>
</dbReference>
<dbReference type="Proteomes" id="UP000053732">
    <property type="component" value="Unassembled WGS sequence"/>
</dbReference>
<protein>
    <submittedName>
        <fullName evidence="1">Str. FM013</fullName>
    </submittedName>
</protein>
<dbReference type="AlphaFoldDB" id="A0A0G4PWH8"/>
<name>A0A0G4PWH8_PENC3</name>